<evidence type="ECO:0000313" key="2">
    <source>
        <dbReference type="EMBL" id="JAH67801.1"/>
    </source>
</evidence>
<reference evidence="2" key="1">
    <citation type="submission" date="2014-11" db="EMBL/GenBank/DDBJ databases">
        <authorList>
            <person name="Amaro Gonzalez C."/>
        </authorList>
    </citation>
    <scope>NUCLEOTIDE SEQUENCE</scope>
</reference>
<dbReference type="AlphaFoldDB" id="A0A0E9UPX4"/>
<accession>A0A0E9UPX4</accession>
<proteinExistence type="predicted"/>
<organism evidence="2">
    <name type="scientific">Anguilla anguilla</name>
    <name type="common">European freshwater eel</name>
    <name type="synonym">Muraena anguilla</name>
    <dbReference type="NCBI Taxonomy" id="7936"/>
    <lineage>
        <taxon>Eukaryota</taxon>
        <taxon>Metazoa</taxon>
        <taxon>Chordata</taxon>
        <taxon>Craniata</taxon>
        <taxon>Vertebrata</taxon>
        <taxon>Euteleostomi</taxon>
        <taxon>Actinopterygii</taxon>
        <taxon>Neopterygii</taxon>
        <taxon>Teleostei</taxon>
        <taxon>Anguilliformes</taxon>
        <taxon>Anguillidae</taxon>
        <taxon>Anguilla</taxon>
    </lineage>
</organism>
<dbReference type="EMBL" id="GBXM01040776">
    <property type="protein sequence ID" value="JAH67801.1"/>
    <property type="molecule type" value="Transcribed_RNA"/>
</dbReference>
<protein>
    <submittedName>
        <fullName evidence="2">Uncharacterized protein</fullName>
    </submittedName>
</protein>
<reference evidence="2" key="2">
    <citation type="journal article" date="2015" name="Fish Shellfish Immunol.">
        <title>Early steps in the European eel (Anguilla anguilla)-Vibrio vulnificus interaction in the gills: Role of the RtxA13 toxin.</title>
        <authorList>
            <person name="Callol A."/>
            <person name="Pajuelo D."/>
            <person name="Ebbesson L."/>
            <person name="Teles M."/>
            <person name="MacKenzie S."/>
            <person name="Amaro C."/>
        </authorList>
    </citation>
    <scope>NUCLEOTIDE SEQUENCE</scope>
</reference>
<sequence length="24" mass="2496">MRAVNHRLLGTEGRTTGKAGLSAV</sequence>
<name>A0A0E9UPX4_ANGAN</name>
<feature type="region of interest" description="Disordered" evidence="1">
    <location>
        <begin position="1"/>
        <end position="24"/>
    </location>
</feature>
<evidence type="ECO:0000256" key="1">
    <source>
        <dbReference type="SAM" id="MobiDB-lite"/>
    </source>
</evidence>